<dbReference type="Proteomes" id="UP000886268">
    <property type="component" value="Unassembled WGS sequence"/>
</dbReference>
<proteinExistence type="inferred from homology"/>
<dbReference type="PRINTS" id="PR00445">
    <property type="entry name" value="HUPFHYPC"/>
</dbReference>
<dbReference type="PROSITE" id="PS01097">
    <property type="entry name" value="HUPF_HYPC"/>
    <property type="match status" value="1"/>
</dbReference>
<dbReference type="FunFam" id="2.30.30.140:FF:000022">
    <property type="entry name" value="Hydrogenase assembly chaperone HybG"/>
    <property type="match status" value="1"/>
</dbReference>
<name>A0A7C2A8S6_DESA2</name>
<dbReference type="OrthoDB" id="9806017at2"/>
<organism evidence="3">
    <name type="scientific">Desulfofervidus auxilii</name>
    <dbReference type="NCBI Taxonomy" id="1621989"/>
    <lineage>
        <taxon>Bacteria</taxon>
        <taxon>Pseudomonadati</taxon>
        <taxon>Thermodesulfobacteriota</taxon>
        <taxon>Candidatus Desulfofervidia</taxon>
        <taxon>Candidatus Desulfofervidales</taxon>
        <taxon>Candidatus Desulfofervidaceae</taxon>
        <taxon>Candidatus Desulfofervidus</taxon>
    </lineage>
</organism>
<evidence type="ECO:0000256" key="1">
    <source>
        <dbReference type="ARBA" id="ARBA00006018"/>
    </source>
</evidence>
<dbReference type="InterPro" id="IPR001109">
    <property type="entry name" value="Hydrogenase_HupF/HypC"/>
</dbReference>
<dbReference type="EMBL" id="DRKW01000274">
    <property type="protein sequence ID" value="HEB74498.1"/>
    <property type="molecule type" value="Genomic_DNA"/>
</dbReference>
<dbReference type="PANTHER" id="PTHR35177:SF2">
    <property type="entry name" value="HYDROGENASE MATURATION FACTOR HYBG"/>
    <property type="match status" value="1"/>
</dbReference>
<dbReference type="GO" id="GO:0051604">
    <property type="term" value="P:protein maturation"/>
    <property type="evidence" value="ECO:0007669"/>
    <property type="project" value="TreeGrafter"/>
</dbReference>
<comment type="similarity">
    <text evidence="1">Belongs to the HupF/HypC family.</text>
</comment>
<dbReference type="AlphaFoldDB" id="A0A7C2A8S6"/>
<dbReference type="InterPro" id="IPR019812">
    <property type="entry name" value="Hydgase_assmbl_chp_CS"/>
</dbReference>
<gene>
    <name evidence="3" type="ORF">ENI35_05225</name>
    <name evidence="2" type="ORF">ENJ03_04690</name>
</gene>
<dbReference type="RefSeq" id="WP_066060273.1">
    <property type="nucleotide sequence ID" value="NZ_CP013015.1"/>
</dbReference>
<dbReference type="Proteomes" id="UP000885738">
    <property type="component" value="Unassembled WGS sequence"/>
</dbReference>
<comment type="caution">
    <text evidence="3">The sequence shown here is derived from an EMBL/GenBank/DDBJ whole genome shotgun (WGS) entry which is preliminary data.</text>
</comment>
<dbReference type="GO" id="GO:1902670">
    <property type="term" value="F:carbon dioxide binding"/>
    <property type="evidence" value="ECO:0007669"/>
    <property type="project" value="TreeGrafter"/>
</dbReference>
<dbReference type="GO" id="GO:0005506">
    <property type="term" value="F:iron ion binding"/>
    <property type="evidence" value="ECO:0007669"/>
    <property type="project" value="TreeGrafter"/>
</dbReference>
<evidence type="ECO:0000313" key="2">
    <source>
        <dbReference type="EMBL" id="HEB74498.1"/>
    </source>
</evidence>
<protein>
    <submittedName>
        <fullName evidence="3">HypC/HybG/HupF family hydrogenase formation chaperone</fullName>
    </submittedName>
</protein>
<dbReference type="Gene3D" id="2.30.30.140">
    <property type="match status" value="1"/>
</dbReference>
<dbReference type="EMBL" id="DRIH01000182">
    <property type="protein sequence ID" value="HEC68195.1"/>
    <property type="molecule type" value="Genomic_DNA"/>
</dbReference>
<dbReference type="Pfam" id="PF01455">
    <property type="entry name" value="HupF_HypC"/>
    <property type="match status" value="1"/>
</dbReference>
<dbReference type="SUPFAM" id="SSF159127">
    <property type="entry name" value="HupF/HypC-like"/>
    <property type="match status" value="1"/>
</dbReference>
<dbReference type="PANTHER" id="PTHR35177">
    <property type="entry name" value="HYDROGENASE MATURATION FACTOR HYBG"/>
    <property type="match status" value="1"/>
</dbReference>
<sequence length="79" mass="8944">MCLGIPMKVVKVNLAKNVAKVDIGGTQQWIRLDIVNEVPKIGDYVIVHAGFAIYRLDEKEAQETLSLFEEMLRHEAPLH</sequence>
<dbReference type="NCBIfam" id="TIGR00074">
    <property type="entry name" value="hypC_hupF"/>
    <property type="match status" value="1"/>
</dbReference>
<accession>A0A7C2A8S6</accession>
<evidence type="ECO:0000313" key="3">
    <source>
        <dbReference type="EMBL" id="HEC68195.1"/>
    </source>
</evidence>
<reference evidence="3" key="1">
    <citation type="journal article" date="2020" name="mSystems">
        <title>Genome- and Community-Level Interaction Insights into Carbon Utilization and Element Cycling Functions of Hydrothermarchaeota in Hydrothermal Sediment.</title>
        <authorList>
            <person name="Zhou Z."/>
            <person name="Liu Y."/>
            <person name="Xu W."/>
            <person name="Pan J."/>
            <person name="Luo Z.H."/>
            <person name="Li M."/>
        </authorList>
    </citation>
    <scope>NUCLEOTIDE SEQUENCE [LARGE SCALE GENOMIC DNA]</scope>
    <source>
        <strain evidence="3">HyVt-389</strain>
        <strain evidence="2">HyVt-45</strain>
    </source>
</reference>